<evidence type="ECO:0000313" key="22">
    <source>
        <dbReference type="EMBL" id="WPK24508.1"/>
    </source>
</evidence>
<dbReference type="GO" id="GO:0005096">
    <property type="term" value="F:GTPase activator activity"/>
    <property type="evidence" value="ECO:0007669"/>
    <property type="project" value="TreeGrafter"/>
</dbReference>
<dbReference type="RefSeq" id="XP_062876891.1">
    <property type="nucleotide sequence ID" value="XM_063020821.1"/>
</dbReference>
<dbReference type="Gene3D" id="2.60.40.1670">
    <property type="entry name" value="beta-sandwich domain of Sec23/24"/>
    <property type="match status" value="1"/>
</dbReference>
<dbReference type="Gene3D" id="3.40.50.410">
    <property type="entry name" value="von Willebrand factor, type A domain"/>
    <property type="match status" value="1"/>
</dbReference>
<dbReference type="InterPro" id="IPR037550">
    <property type="entry name" value="Sec23_C"/>
</dbReference>
<dbReference type="CDD" id="cd11287">
    <property type="entry name" value="Sec23_C"/>
    <property type="match status" value="1"/>
</dbReference>
<keyword evidence="6 16" id="KW-0813">Transport</keyword>
<dbReference type="Pfam" id="PF04815">
    <property type="entry name" value="Sec23_helical"/>
    <property type="match status" value="1"/>
</dbReference>
<protein>
    <recommendedName>
        <fullName evidence="5 16">Protein transport protein SEC23</fullName>
    </recommendedName>
</protein>
<dbReference type="Pfam" id="PF04810">
    <property type="entry name" value="zf-Sec23_Sec24"/>
    <property type="match status" value="1"/>
</dbReference>
<evidence type="ECO:0000256" key="10">
    <source>
        <dbReference type="ARBA" id="ARBA00022892"/>
    </source>
</evidence>
<feature type="domain" description="Sec23/Sec24 helical" evidence="20">
    <location>
        <begin position="503"/>
        <end position="601"/>
    </location>
</feature>
<evidence type="ECO:0000256" key="2">
    <source>
        <dbReference type="ARBA" id="ARBA00004397"/>
    </source>
</evidence>
<dbReference type="InterPro" id="IPR037364">
    <property type="entry name" value="Sec23"/>
</dbReference>
<gene>
    <name evidence="22" type="ORF">PUMCH_001782</name>
</gene>
<evidence type="ECO:0000313" key="23">
    <source>
        <dbReference type="Proteomes" id="UP001338582"/>
    </source>
</evidence>
<dbReference type="PANTHER" id="PTHR11141:SF0">
    <property type="entry name" value="PROTEIN TRANSPORT PROTEIN SEC23"/>
    <property type="match status" value="1"/>
</dbReference>
<evidence type="ECO:0000259" key="19">
    <source>
        <dbReference type="Pfam" id="PF04811"/>
    </source>
</evidence>
<evidence type="ECO:0000256" key="1">
    <source>
        <dbReference type="ARBA" id="ARBA00004299"/>
    </source>
</evidence>
<evidence type="ECO:0000259" key="20">
    <source>
        <dbReference type="Pfam" id="PF04815"/>
    </source>
</evidence>
<dbReference type="SUPFAM" id="SSF81811">
    <property type="entry name" value="Helical domain of Sec23/24"/>
    <property type="match status" value="1"/>
</dbReference>
<dbReference type="GeneID" id="88172847"/>
<dbReference type="GO" id="GO:0030127">
    <property type="term" value="C:COPII vesicle coat"/>
    <property type="evidence" value="ECO:0007669"/>
    <property type="project" value="InterPro"/>
</dbReference>
<sequence>MEDPRDYFNAREDVDGVRFAWNTFPSCKADAAKLVVPTGCMYTPLKQYESLQKCSYDPVLCHQCKSVLNKFCHVDVQSGVWNCCICTHRNNLPAHYRGREQEVPELGLTTVEYITNRTVKLPPIFFFVVDLCQDEDNLNALKKALADSLPYMPENVLVGLITFGQLVQVHDLTTPGARKSYVFRAGKDYTEKEVVDMLHTPIAAQPGQPPIQNSLHRFLLPLSAVEEELTDILLNLSPDPWPVAHGNRSVRCTGSAINIATAILGQTFAGFGARVFLFVGGSCTTEPGLIVKTPLKEPIRSHSDIDKDNAQAKYYKKAVKFYDSIAQRAAKNCHAIDLFGGCLDQVGFFEMKSMPSKTNGVLLLTDAFTTTIFYNSFLSLFEKDEEDNLLMGFNATLDLRCSRELKVGGMIGHASSTNVKTNVSDIETGVGGSSQFRMCTIAPNSSYAIFFDVSNPQPAPPNTPLYLQFITHYQHSSGYYRTRVTTVCNFMTPDESILAGSFDQEAATALMARLALFKSDQDDGADVLRWIDRRLISLCQRFTDYRKDDENSFVLHPNFALYPQFIYHLRRSQFLQVFNNSPDETAFYRHILMTEDTYNSMTMISPTLLSFSMELPEPESVLLDSVSIKEDRILLLDTFFHILIFHGKTVALWRKQGYQDQEDYAYFKEFLQAPRVEASALLTGRFPLPRFIDTEQNGSQARFLFSKLNPSTTYNSDSAVLGAELGAVVMTDDISLQAFMSHLRKIVVAGST</sequence>
<evidence type="ECO:0000256" key="5">
    <source>
        <dbReference type="ARBA" id="ARBA00021212"/>
    </source>
</evidence>
<evidence type="ECO:0000259" key="17">
    <source>
        <dbReference type="Pfam" id="PF00626"/>
    </source>
</evidence>
<dbReference type="InterPro" id="IPR007123">
    <property type="entry name" value="Gelsolin-like_dom"/>
</dbReference>
<comment type="similarity">
    <text evidence="3 16">Belongs to the SEC23/SEC24 family. SEC23 subfamily.</text>
</comment>
<comment type="subcellular location">
    <subcellularLocation>
        <location evidence="16">Cytoplasm</location>
    </subcellularLocation>
    <subcellularLocation>
        <location evidence="1 16">Cytoplasmic vesicle</location>
        <location evidence="1 16">COPII-coated vesicle membrane</location>
        <topology evidence="1 16">Peripheral membrane protein</topology>
        <orientation evidence="1 16">Cytoplasmic side</orientation>
    </subcellularLocation>
    <subcellularLocation>
        <location evidence="2 16">Endoplasmic reticulum membrane</location>
        <topology evidence="2 16">Peripheral membrane protein</topology>
        <orientation evidence="2 16">Cytoplasmic side</orientation>
    </subcellularLocation>
    <subcellularLocation>
        <location evidence="16">Golgi apparatus membrane</location>
        <topology evidence="16">Peripheral membrane protein</topology>
        <orientation evidence="16">Cytoplasmic side</orientation>
    </subcellularLocation>
</comment>
<dbReference type="InterPro" id="IPR006896">
    <property type="entry name" value="Sec23/24_trunk_dom"/>
</dbReference>
<evidence type="ECO:0000256" key="6">
    <source>
        <dbReference type="ARBA" id="ARBA00022448"/>
    </source>
</evidence>
<evidence type="ECO:0000256" key="16">
    <source>
        <dbReference type="RuleBase" id="RU365030"/>
    </source>
</evidence>
<dbReference type="SUPFAM" id="SSF82754">
    <property type="entry name" value="C-terminal, gelsolin-like domain of Sec23/24"/>
    <property type="match status" value="1"/>
</dbReference>
<proteinExistence type="inferred from homology"/>
<evidence type="ECO:0000256" key="9">
    <source>
        <dbReference type="ARBA" id="ARBA00022833"/>
    </source>
</evidence>
<keyword evidence="23" id="KW-1185">Reference proteome</keyword>
<dbReference type="FunFam" id="3.40.20.10:FF:000041">
    <property type="entry name" value="Protein transport protein SEC23"/>
    <property type="match status" value="1"/>
</dbReference>
<dbReference type="PANTHER" id="PTHR11141">
    <property type="entry name" value="PROTEIN TRANSPORT PROTEIN SEC23"/>
    <property type="match status" value="1"/>
</dbReference>
<dbReference type="InterPro" id="IPR006895">
    <property type="entry name" value="Znf_Sec23_Sec24"/>
</dbReference>
<dbReference type="Gene3D" id="3.40.20.10">
    <property type="entry name" value="Severin"/>
    <property type="match status" value="1"/>
</dbReference>
<evidence type="ECO:0000256" key="4">
    <source>
        <dbReference type="ARBA" id="ARBA00011845"/>
    </source>
</evidence>
<dbReference type="InterPro" id="IPR036174">
    <property type="entry name" value="Znf_Sec23_Sec24_sf"/>
</dbReference>
<evidence type="ECO:0000256" key="8">
    <source>
        <dbReference type="ARBA" id="ARBA00022824"/>
    </source>
</evidence>
<dbReference type="InterPro" id="IPR012990">
    <property type="entry name" value="Beta-sandwich_Sec23_24"/>
</dbReference>
<keyword evidence="7 16" id="KW-0479">Metal-binding</keyword>
<keyword evidence="16" id="KW-0963">Cytoplasm</keyword>
<keyword evidence="11 16" id="KW-0653">Protein transport</keyword>
<evidence type="ECO:0000256" key="11">
    <source>
        <dbReference type="ARBA" id="ARBA00022927"/>
    </source>
</evidence>
<evidence type="ECO:0000256" key="15">
    <source>
        <dbReference type="ARBA" id="ARBA00025471"/>
    </source>
</evidence>
<dbReference type="KEGG" id="asau:88172847"/>
<keyword evidence="13 16" id="KW-0472">Membrane</keyword>
<feature type="domain" description="Sec23/Sec24 trunk" evidence="19">
    <location>
        <begin position="121"/>
        <end position="378"/>
    </location>
</feature>
<keyword evidence="14 16" id="KW-0968">Cytoplasmic vesicle</keyword>
<dbReference type="FunFam" id="3.40.50.410:FF:000008">
    <property type="entry name" value="Protein transport protein SEC23"/>
    <property type="match status" value="1"/>
</dbReference>
<feature type="domain" description="Sec23/Sec24 beta-sandwich" evidence="21">
    <location>
        <begin position="392"/>
        <end position="489"/>
    </location>
</feature>
<keyword evidence="8 16" id="KW-0256">Endoplasmic reticulum</keyword>
<dbReference type="GO" id="GO:0005789">
    <property type="term" value="C:endoplasmic reticulum membrane"/>
    <property type="evidence" value="ECO:0007669"/>
    <property type="project" value="UniProtKB-SubCell"/>
</dbReference>
<keyword evidence="9 16" id="KW-0862">Zinc</keyword>
<keyword evidence="12 16" id="KW-0333">Golgi apparatus</keyword>
<dbReference type="InterPro" id="IPR036175">
    <property type="entry name" value="Sec23/24_helical_dom_sf"/>
</dbReference>
<dbReference type="AlphaFoldDB" id="A0AAX4H7N2"/>
<dbReference type="SUPFAM" id="SSF53300">
    <property type="entry name" value="vWA-like"/>
    <property type="match status" value="1"/>
</dbReference>
<dbReference type="Pfam" id="PF04811">
    <property type="entry name" value="Sec23_trunk"/>
    <property type="match status" value="1"/>
</dbReference>
<dbReference type="GO" id="GO:0000139">
    <property type="term" value="C:Golgi membrane"/>
    <property type="evidence" value="ECO:0007669"/>
    <property type="project" value="UniProtKB-SubCell"/>
</dbReference>
<dbReference type="GO" id="GO:0006886">
    <property type="term" value="P:intracellular protein transport"/>
    <property type="evidence" value="ECO:0007669"/>
    <property type="project" value="InterPro"/>
</dbReference>
<accession>A0AAX4H7N2</accession>
<keyword evidence="10 16" id="KW-0931">ER-Golgi transport</keyword>
<dbReference type="SUPFAM" id="SSF82919">
    <property type="entry name" value="Zn-finger domain of Sec23/24"/>
    <property type="match status" value="1"/>
</dbReference>
<dbReference type="InterPro" id="IPR006900">
    <property type="entry name" value="Sec23/24_helical_dom"/>
</dbReference>
<dbReference type="InterPro" id="IPR036180">
    <property type="entry name" value="Gelsolin-like_dom_sf"/>
</dbReference>
<dbReference type="Proteomes" id="UP001338582">
    <property type="component" value="Chromosome 2"/>
</dbReference>
<dbReference type="GO" id="GO:0090110">
    <property type="term" value="P:COPII-coated vesicle cargo loading"/>
    <property type="evidence" value="ECO:0007669"/>
    <property type="project" value="TreeGrafter"/>
</dbReference>
<dbReference type="Pfam" id="PF00626">
    <property type="entry name" value="Gelsolin"/>
    <property type="match status" value="1"/>
</dbReference>
<organism evidence="22 23">
    <name type="scientific">Australozyma saopauloensis</name>
    <dbReference type="NCBI Taxonomy" id="291208"/>
    <lineage>
        <taxon>Eukaryota</taxon>
        <taxon>Fungi</taxon>
        <taxon>Dikarya</taxon>
        <taxon>Ascomycota</taxon>
        <taxon>Saccharomycotina</taxon>
        <taxon>Pichiomycetes</taxon>
        <taxon>Metschnikowiaceae</taxon>
        <taxon>Australozyma</taxon>
    </lineage>
</organism>
<dbReference type="Gene3D" id="1.20.120.730">
    <property type="entry name" value="Sec23/Sec24 helical domain"/>
    <property type="match status" value="1"/>
</dbReference>
<evidence type="ECO:0000256" key="13">
    <source>
        <dbReference type="ARBA" id="ARBA00023136"/>
    </source>
</evidence>
<dbReference type="GO" id="GO:0070971">
    <property type="term" value="C:endoplasmic reticulum exit site"/>
    <property type="evidence" value="ECO:0007669"/>
    <property type="project" value="TreeGrafter"/>
</dbReference>
<dbReference type="SUPFAM" id="SSF81995">
    <property type="entry name" value="beta-sandwich domain of Sec23/24"/>
    <property type="match status" value="1"/>
</dbReference>
<dbReference type="GO" id="GO:0008270">
    <property type="term" value="F:zinc ion binding"/>
    <property type="evidence" value="ECO:0007669"/>
    <property type="project" value="InterPro"/>
</dbReference>
<evidence type="ECO:0000259" key="18">
    <source>
        <dbReference type="Pfam" id="PF04810"/>
    </source>
</evidence>
<evidence type="ECO:0000256" key="12">
    <source>
        <dbReference type="ARBA" id="ARBA00023034"/>
    </source>
</evidence>
<comment type="subunit">
    <text evidence="4">The COPII coat is composed of at least 5 proteins: the SEC23/24 complex, the SEC13/31 complex, and the protein SAR1.</text>
</comment>
<evidence type="ECO:0000256" key="3">
    <source>
        <dbReference type="ARBA" id="ARBA00009210"/>
    </source>
</evidence>
<feature type="domain" description="Zinc finger Sec23/Sec24-type" evidence="18">
    <location>
        <begin position="58"/>
        <end position="96"/>
    </location>
</feature>
<dbReference type="FunFam" id="1.20.120.730:FF:000005">
    <property type="entry name" value="Protein transport protein SEC23"/>
    <property type="match status" value="1"/>
</dbReference>
<name>A0AAX4H7N2_9ASCO</name>
<dbReference type="EMBL" id="CP138895">
    <property type="protein sequence ID" value="WPK24508.1"/>
    <property type="molecule type" value="Genomic_DNA"/>
</dbReference>
<dbReference type="Pfam" id="PF08033">
    <property type="entry name" value="Sec23_BS"/>
    <property type="match status" value="1"/>
</dbReference>
<dbReference type="Gene3D" id="2.30.30.380">
    <property type="entry name" value="Zn-finger domain of Sec23/24"/>
    <property type="match status" value="1"/>
</dbReference>
<evidence type="ECO:0000259" key="21">
    <source>
        <dbReference type="Pfam" id="PF08033"/>
    </source>
</evidence>
<comment type="function">
    <text evidence="15 16">Component of the coat protein complex II (COPII) which promotes the formation of transport vesicles from the endoplasmic reticulum (ER). The coat has two main functions, the physical deformation of the endoplasmic reticulum membrane into vesicles and the selection of cargo molecules.</text>
</comment>
<evidence type="ECO:0000256" key="7">
    <source>
        <dbReference type="ARBA" id="ARBA00022723"/>
    </source>
</evidence>
<dbReference type="InterPro" id="IPR036465">
    <property type="entry name" value="vWFA_dom_sf"/>
</dbReference>
<feature type="domain" description="Gelsolin-like" evidence="17">
    <location>
        <begin position="616"/>
        <end position="704"/>
    </location>
</feature>
<dbReference type="InterPro" id="IPR029006">
    <property type="entry name" value="ADF-H/Gelsolin-like_dom_sf"/>
</dbReference>
<reference evidence="22 23" key="1">
    <citation type="submission" date="2023-10" db="EMBL/GenBank/DDBJ databases">
        <title>Draft Genome Sequence of Candida saopaulonensis from a very Premature Infant with Sepsis.</title>
        <authorList>
            <person name="Ning Y."/>
            <person name="Dai R."/>
            <person name="Xiao M."/>
            <person name="Xu Y."/>
            <person name="Yan Q."/>
            <person name="Zhang L."/>
        </authorList>
    </citation>
    <scope>NUCLEOTIDE SEQUENCE [LARGE SCALE GENOMIC DNA]</scope>
    <source>
        <strain evidence="22 23">19XY460</strain>
    </source>
</reference>
<evidence type="ECO:0000256" key="14">
    <source>
        <dbReference type="ARBA" id="ARBA00023329"/>
    </source>
</evidence>